<feature type="repeat" description="ANK" evidence="3">
    <location>
        <begin position="88"/>
        <end position="120"/>
    </location>
</feature>
<dbReference type="SMART" id="SM00248">
    <property type="entry name" value="ANK"/>
    <property type="match status" value="7"/>
</dbReference>
<dbReference type="PANTHER" id="PTHR24198:SF165">
    <property type="entry name" value="ANKYRIN REPEAT-CONTAINING PROTEIN-RELATED"/>
    <property type="match status" value="1"/>
</dbReference>
<dbReference type="Proteomes" id="UP000027195">
    <property type="component" value="Unassembled WGS sequence"/>
</dbReference>
<evidence type="ECO:0000313" key="4">
    <source>
        <dbReference type="EMBL" id="KDQ14302.1"/>
    </source>
</evidence>
<dbReference type="PROSITE" id="PS50088">
    <property type="entry name" value="ANK_REPEAT"/>
    <property type="match status" value="2"/>
</dbReference>
<dbReference type="PANTHER" id="PTHR24198">
    <property type="entry name" value="ANKYRIN REPEAT AND PROTEIN KINASE DOMAIN-CONTAINING PROTEIN"/>
    <property type="match status" value="1"/>
</dbReference>
<keyword evidence="5" id="KW-1185">Reference proteome</keyword>
<dbReference type="InterPro" id="IPR036770">
    <property type="entry name" value="Ankyrin_rpt-contain_sf"/>
</dbReference>
<feature type="non-terminal residue" evidence="4">
    <location>
        <position position="286"/>
    </location>
</feature>
<dbReference type="OrthoDB" id="194358at2759"/>
<dbReference type="STRING" id="930990.A0A067MR25"/>
<evidence type="ECO:0000313" key="5">
    <source>
        <dbReference type="Proteomes" id="UP000027195"/>
    </source>
</evidence>
<accession>A0A067MR25</accession>
<organism evidence="4 5">
    <name type="scientific">Botryobasidium botryosum (strain FD-172 SS1)</name>
    <dbReference type="NCBI Taxonomy" id="930990"/>
    <lineage>
        <taxon>Eukaryota</taxon>
        <taxon>Fungi</taxon>
        <taxon>Dikarya</taxon>
        <taxon>Basidiomycota</taxon>
        <taxon>Agaricomycotina</taxon>
        <taxon>Agaricomycetes</taxon>
        <taxon>Cantharellales</taxon>
        <taxon>Botryobasidiaceae</taxon>
        <taxon>Botryobasidium</taxon>
    </lineage>
</organism>
<dbReference type="InParanoid" id="A0A067MR25"/>
<sequence>RARITQILLSAGAYVDARDDVGQTPLWYACLHELYSPVRVLLQAGAHPVDGPRCPPSTVIKLLQHPDPFEAVAALLKEGGDVNAADEHGDTLLHHAARLGSPLLVKALLQASANPVLYSRTGQCVLHHALSLVEQPGGTEAVASLIAASADVDAKDILGHTPLYEAAKRGSASAAITALAKAGNINAKHEGCCTPLCMAVCYGKPTAVLLLMRLGADPTMPCSTGHIALHHAAKLIDHPAGEEAITALARAGGINVKDRDGCTPLCMASRGGKSFAVLLLLRLGAD</sequence>
<gene>
    <name evidence="4" type="ORF">BOTBODRAFT_83549</name>
</gene>
<dbReference type="EMBL" id="KL198038">
    <property type="protein sequence ID" value="KDQ14302.1"/>
    <property type="molecule type" value="Genomic_DNA"/>
</dbReference>
<evidence type="ECO:0000256" key="2">
    <source>
        <dbReference type="ARBA" id="ARBA00023043"/>
    </source>
</evidence>
<dbReference type="SUPFAM" id="SSF48403">
    <property type="entry name" value="Ankyrin repeat"/>
    <property type="match status" value="1"/>
</dbReference>
<reference evidence="5" key="1">
    <citation type="journal article" date="2014" name="Proc. Natl. Acad. Sci. U.S.A.">
        <title>Extensive sampling of basidiomycete genomes demonstrates inadequacy of the white-rot/brown-rot paradigm for wood decay fungi.</title>
        <authorList>
            <person name="Riley R."/>
            <person name="Salamov A.A."/>
            <person name="Brown D.W."/>
            <person name="Nagy L.G."/>
            <person name="Floudas D."/>
            <person name="Held B.W."/>
            <person name="Levasseur A."/>
            <person name="Lombard V."/>
            <person name="Morin E."/>
            <person name="Otillar R."/>
            <person name="Lindquist E.A."/>
            <person name="Sun H."/>
            <person name="LaButti K.M."/>
            <person name="Schmutz J."/>
            <person name="Jabbour D."/>
            <person name="Luo H."/>
            <person name="Baker S.E."/>
            <person name="Pisabarro A.G."/>
            <person name="Walton J.D."/>
            <person name="Blanchette R.A."/>
            <person name="Henrissat B."/>
            <person name="Martin F."/>
            <person name="Cullen D."/>
            <person name="Hibbett D.S."/>
            <person name="Grigoriev I.V."/>
        </authorList>
    </citation>
    <scope>NUCLEOTIDE SEQUENCE [LARGE SCALE GENOMIC DNA]</scope>
    <source>
        <strain evidence="5">FD-172 SS1</strain>
    </source>
</reference>
<proteinExistence type="predicted"/>
<feature type="repeat" description="ANK" evidence="3">
    <location>
        <begin position="260"/>
        <end position="286"/>
    </location>
</feature>
<dbReference type="InterPro" id="IPR002110">
    <property type="entry name" value="Ankyrin_rpt"/>
</dbReference>
<name>A0A067MR25_BOTB1</name>
<evidence type="ECO:0000256" key="1">
    <source>
        <dbReference type="ARBA" id="ARBA00022737"/>
    </source>
</evidence>
<dbReference type="Gene3D" id="1.25.40.20">
    <property type="entry name" value="Ankyrin repeat-containing domain"/>
    <property type="match status" value="3"/>
</dbReference>
<evidence type="ECO:0000256" key="3">
    <source>
        <dbReference type="PROSITE-ProRule" id="PRU00023"/>
    </source>
</evidence>
<dbReference type="PROSITE" id="PS50297">
    <property type="entry name" value="ANK_REP_REGION"/>
    <property type="match status" value="2"/>
</dbReference>
<keyword evidence="2 3" id="KW-0040">ANK repeat</keyword>
<dbReference type="Pfam" id="PF00023">
    <property type="entry name" value="Ank"/>
    <property type="match status" value="1"/>
</dbReference>
<keyword evidence="1" id="KW-0677">Repeat</keyword>
<dbReference type="Pfam" id="PF12796">
    <property type="entry name" value="Ank_2"/>
    <property type="match status" value="2"/>
</dbReference>
<dbReference type="HOGENOM" id="CLU_000134_18_0_1"/>
<protein>
    <submittedName>
        <fullName evidence="4">Uncharacterized protein</fullName>
    </submittedName>
</protein>
<dbReference type="AlphaFoldDB" id="A0A067MR25"/>
<feature type="non-terminal residue" evidence="4">
    <location>
        <position position="1"/>
    </location>
</feature>